<reference evidence="12 13" key="1">
    <citation type="submission" date="2024-07" db="EMBL/GenBank/DDBJ databases">
        <authorList>
            <person name="Pitt A."/>
            <person name="Hahn M.W."/>
        </authorList>
    </citation>
    <scope>NUCLEOTIDE SEQUENCE [LARGE SCALE GENOMIC DNA]</scope>
    <source>
        <strain evidence="12 13">1-SAACH-A3</strain>
    </source>
</reference>
<keyword evidence="9" id="KW-0566">Pantothenate biosynthesis</keyword>
<evidence type="ECO:0000256" key="2">
    <source>
        <dbReference type="ARBA" id="ARBA00007870"/>
    </source>
</evidence>
<dbReference type="InterPro" id="IPR013752">
    <property type="entry name" value="KPA_reductase"/>
</dbReference>
<gene>
    <name evidence="12" type="ORF">U0R11_00285</name>
</gene>
<name>A0ABW8RTV4_9BACT</name>
<dbReference type="SUPFAM" id="SSF48179">
    <property type="entry name" value="6-phosphogluconate dehydrogenase C-terminal domain-like"/>
    <property type="match status" value="1"/>
</dbReference>
<dbReference type="SUPFAM" id="SSF51735">
    <property type="entry name" value="NAD(P)-binding Rossmann-fold domains"/>
    <property type="match status" value="1"/>
</dbReference>
<evidence type="ECO:0000313" key="12">
    <source>
        <dbReference type="EMBL" id="MFL0160818.1"/>
    </source>
</evidence>
<dbReference type="RefSeq" id="WP_406749268.1">
    <property type="nucleotide sequence ID" value="NZ_JBEWZH010000001.1"/>
</dbReference>
<feature type="domain" description="Ketopantoate reductase C-terminal" evidence="11">
    <location>
        <begin position="189"/>
        <end position="305"/>
    </location>
</feature>
<comment type="similarity">
    <text evidence="2 9">Belongs to the ketopantoate reductase family.</text>
</comment>
<keyword evidence="13" id="KW-1185">Reference proteome</keyword>
<dbReference type="Proteomes" id="UP001623558">
    <property type="component" value="Unassembled WGS sequence"/>
</dbReference>
<dbReference type="Gene3D" id="3.40.50.720">
    <property type="entry name" value="NAD(P)-binding Rossmann-like Domain"/>
    <property type="match status" value="1"/>
</dbReference>
<dbReference type="InterPro" id="IPR013332">
    <property type="entry name" value="KPR_N"/>
</dbReference>
<comment type="pathway">
    <text evidence="1 9">Cofactor biosynthesis; (R)-pantothenate biosynthesis; (R)-pantoate from 3-methyl-2-oxobutanoate: step 2/2.</text>
</comment>
<evidence type="ECO:0000256" key="6">
    <source>
        <dbReference type="ARBA" id="ARBA00023002"/>
    </source>
</evidence>
<evidence type="ECO:0000256" key="8">
    <source>
        <dbReference type="ARBA" id="ARBA00048793"/>
    </source>
</evidence>
<dbReference type="EC" id="1.1.1.169" evidence="3 9"/>
<dbReference type="InterPro" id="IPR036291">
    <property type="entry name" value="NAD(P)-bd_dom_sf"/>
</dbReference>
<protein>
    <recommendedName>
        <fullName evidence="4 9">2-dehydropantoate 2-reductase</fullName>
        <ecNumber evidence="3 9">1.1.1.169</ecNumber>
    </recommendedName>
    <alternativeName>
        <fullName evidence="7 9">Ketopantoate reductase</fullName>
    </alternativeName>
</protein>
<evidence type="ECO:0000259" key="10">
    <source>
        <dbReference type="Pfam" id="PF02558"/>
    </source>
</evidence>
<dbReference type="EMBL" id="JBEWZH010000001">
    <property type="protein sequence ID" value="MFL0160818.1"/>
    <property type="molecule type" value="Genomic_DNA"/>
</dbReference>
<evidence type="ECO:0000256" key="9">
    <source>
        <dbReference type="RuleBase" id="RU362068"/>
    </source>
</evidence>
<evidence type="ECO:0000256" key="1">
    <source>
        <dbReference type="ARBA" id="ARBA00004994"/>
    </source>
</evidence>
<accession>A0ABW8RTV4</accession>
<dbReference type="Pfam" id="PF02558">
    <property type="entry name" value="ApbA"/>
    <property type="match status" value="1"/>
</dbReference>
<evidence type="ECO:0000313" key="13">
    <source>
        <dbReference type="Proteomes" id="UP001623558"/>
    </source>
</evidence>
<evidence type="ECO:0000256" key="5">
    <source>
        <dbReference type="ARBA" id="ARBA00022857"/>
    </source>
</evidence>
<comment type="function">
    <text evidence="9">Catalyzes the NADPH-dependent reduction of ketopantoate into pantoic acid.</text>
</comment>
<evidence type="ECO:0000256" key="4">
    <source>
        <dbReference type="ARBA" id="ARBA00019465"/>
    </source>
</evidence>
<dbReference type="InterPro" id="IPR051402">
    <property type="entry name" value="KPR-Related"/>
</dbReference>
<organism evidence="12 13">
    <name type="scientific">Aquirufa salirivi</name>
    <dbReference type="NCBI Taxonomy" id="3104729"/>
    <lineage>
        <taxon>Bacteria</taxon>
        <taxon>Pseudomonadati</taxon>
        <taxon>Bacteroidota</taxon>
        <taxon>Cytophagia</taxon>
        <taxon>Cytophagales</taxon>
        <taxon>Flectobacillaceae</taxon>
        <taxon>Aquirufa</taxon>
    </lineage>
</organism>
<evidence type="ECO:0000256" key="3">
    <source>
        <dbReference type="ARBA" id="ARBA00013014"/>
    </source>
</evidence>
<feature type="domain" description="Ketopantoate reductase N-terminal" evidence="10">
    <location>
        <begin position="9"/>
        <end position="162"/>
    </location>
</feature>
<dbReference type="InterPro" id="IPR013328">
    <property type="entry name" value="6PGD_dom2"/>
</dbReference>
<proteinExistence type="inferred from homology"/>
<evidence type="ECO:0000259" key="11">
    <source>
        <dbReference type="Pfam" id="PF08546"/>
    </source>
</evidence>
<keyword evidence="6 9" id="KW-0560">Oxidoreductase</keyword>
<dbReference type="PANTHER" id="PTHR21708:SF26">
    <property type="entry name" value="2-DEHYDROPANTOATE 2-REDUCTASE"/>
    <property type="match status" value="1"/>
</dbReference>
<dbReference type="InterPro" id="IPR003710">
    <property type="entry name" value="ApbA"/>
</dbReference>
<keyword evidence="5 9" id="KW-0521">NADP</keyword>
<dbReference type="NCBIfam" id="TIGR00745">
    <property type="entry name" value="apbA_panE"/>
    <property type="match status" value="1"/>
</dbReference>
<dbReference type="InterPro" id="IPR008927">
    <property type="entry name" value="6-PGluconate_DH-like_C_sf"/>
</dbReference>
<dbReference type="Gene3D" id="1.10.1040.10">
    <property type="entry name" value="N-(1-d-carboxylethyl)-l-norvaline Dehydrogenase, domain 2"/>
    <property type="match status" value="1"/>
</dbReference>
<dbReference type="PANTHER" id="PTHR21708">
    <property type="entry name" value="PROBABLE 2-DEHYDROPANTOATE 2-REDUCTASE"/>
    <property type="match status" value="1"/>
</dbReference>
<dbReference type="GO" id="GO:0008677">
    <property type="term" value="F:2-dehydropantoate 2-reductase activity"/>
    <property type="evidence" value="ECO:0007669"/>
    <property type="project" value="UniProtKB-EC"/>
</dbReference>
<dbReference type="Pfam" id="PF08546">
    <property type="entry name" value="ApbA_C"/>
    <property type="match status" value="1"/>
</dbReference>
<sequence>MNTNQKTRIAIAGIGGIGGYIGGKLAYHYQNSENVEILFISRGETKKAIDQQGLTLHSGDQTYNCVPSVNSDDPVLIGQIDALIICTKSYSTTSILKEYARCLQPNAVIITTQNTVNGQASLADLLPKGISLLEGCIFIASNILQAGIIEHKPGPTKLFFGTNNLASKQGEAFEKLLQEAGIDTTFTQNIQEILWKKFLFVSPIAIVSALTQLTFSQILENEIHVTRFIQLTSELIQLAQVKHIPLDENAINNNVELLRKFNPTVKSSFQLDLAKGNLSEIDSLISYVLTEAATHALKLPYYETAFIELCLKYPHINAQIDPL</sequence>
<comment type="caution">
    <text evidence="12">The sequence shown here is derived from an EMBL/GenBank/DDBJ whole genome shotgun (WGS) entry which is preliminary data.</text>
</comment>
<evidence type="ECO:0000256" key="7">
    <source>
        <dbReference type="ARBA" id="ARBA00032024"/>
    </source>
</evidence>
<comment type="catalytic activity">
    <reaction evidence="8 9">
        <text>(R)-pantoate + NADP(+) = 2-dehydropantoate + NADPH + H(+)</text>
        <dbReference type="Rhea" id="RHEA:16233"/>
        <dbReference type="ChEBI" id="CHEBI:11561"/>
        <dbReference type="ChEBI" id="CHEBI:15378"/>
        <dbReference type="ChEBI" id="CHEBI:15980"/>
        <dbReference type="ChEBI" id="CHEBI:57783"/>
        <dbReference type="ChEBI" id="CHEBI:58349"/>
        <dbReference type="EC" id="1.1.1.169"/>
    </reaction>
</comment>